<dbReference type="InterPro" id="IPR025582">
    <property type="entry name" value="YARHG_dom"/>
</dbReference>
<dbReference type="KEGG" id="cfer:D4Z93_01870"/>
<organism evidence="3 4">
    <name type="scientific">Clostridium fermenticellae</name>
    <dbReference type="NCBI Taxonomy" id="2068654"/>
    <lineage>
        <taxon>Bacteria</taxon>
        <taxon>Bacillati</taxon>
        <taxon>Bacillota</taxon>
        <taxon>Clostridia</taxon>
        <taxon>Eubacteriales</taxon>
        <taxon>Clostridiaceae</taxon>
        <taxon>Clostridium</taxon>
    </lineage>
</organism>
<dbReference type="Pfam" id="PF13240">
    <property type="entry name" value="Zn_Ribbon_1"/>
    <property type="match status" value="1"/>
</dbReference>
<gene>
    <name evidence="3" type="ORF">D4Z93_01870</name>
</gene>
<evidence type="ECO:0000313" key="3">
    <source>
        <dbReference type="EMBL" id="AYD41397.1"/>
    </source>
</evidence>
<evidence type="ECO:0000259" key="2">
    <source>
        <dbReference type="SMART" id="SM01324"/>
    </source>
</evidence>
<dbReference type="AlphaFoldDB" id="A0A386H6L5"/>
<evidence type="ECO:0000256" key="1">
    <source>
        <dbReference type="SAM" id="MobiDB-lite"/>
    </source>
</evidence>
<feature type="region of interest" description="Disordered" evidence="1">
    <location>
        <begin position="107"/>
        <end position="130"/>
    </location>
</feature>
<protein>
    <submittedName>
        <fullName evidence="3">YARHG domain-containing protein</fullName>
    </submittedName>
</protein>
<dbReference type="EMBL" id="CP032416">
    <property type="protein sequence ID" value="AYD41397.1"/>
    <property type="molecule type" value="Genomic_DNA"/>
</dbReference>
<feature type="region of interest" description="Disordered" evidence="1">
    <location>
        <begin position="43"/>
        <end position="75"/>
    </location>
</feature>
<feature type="compositionally biased region" description="Polar residues" evidence="1">
    <location>
        <begin position="107"/>
        <end position="118"/>
    </location>
</feature>
<sequence length="231" mass="26369">MKDYFILEVIFVIRCTKCGTELNDTDKFCVYCGAKQEHINYYNKTNDQDDNSDNEDTYKFNDYDEDDYENEDDEKVGSSVGKFKIIAIVCATICVFVLSFKITSSFLKSSPGSSTSKVESSKNISKSDSDSGDYILPFSSKREVKVSDLKGLTKKQLLLASNEIFARHGYKFSKDPYKSYFESKSWYKVNSNYTNDAEELSPLERHNVKTILKAAGKHVASSYDDDYYKNS</sequence>
<dbReference type="Proteomes" id="UP000266301">
    <property type="component" value="Chromosome"/>
</dbReference>
<proteinExistence type="predicted"/>
<dbReference type="Pfam" id="PF13308">
    <property type="entry name" value="YARHG"/>
    <property type="match status" value="1"/>
</dbReference>
<feature type="domain" description="YARHG" evidence="2">
    <location>
        <begin position="132"/>
        <end position="216"/>
    </location>
</feature>
<dbReference type="InterPro" id="IPR026870">
    <property type="entry name" value="Zinc_ribbon_dom"/>
</dbReference>
<reference evidence="3 4" key="1">
    <citation type="journal article" date="2019" name="Int. J. Syst. Evol. Microbiol.">
        <title>Clostridium fermenticellae sp. nov., isolated from the mud in a fermentation cellar for the production of the Chinese liquor, baijiu.</title>
        <authorList>
            <person name="Xu P.X."/>
            <person name="Chai L.J."/>
            <person name="Qiu T."/>
            <person name="Zhang X.J."/>
            <person name="Lu Z.M."/>
            <person name="Xiao C."/>
            <person name="Wang S.T."/>
            <person name="Shen C.H."/>
            <person name="Shi J.S."/>
            <person name="Xu Z.H."/>
        </authorList>
    </citation>
    <scope>NUCLEOTIDE SEQUENCE [LARGE SCALE GENOMIC DNA]</scope>
    <source>
        <strain evidence="3 4">JN500901</strain>
    </source>
</reference>
<evidence type="ECO:0000313" key="4">
    <source>
        <dbReference type="Proteomes" id="UP000266301"/>
    </source>
</evidence>
<name>A0A386H6L5_9CLOT</name>
<dbReference type="Gene3D" id="1.20.58.1690">
    <property type="match status" value="1"/>
</dbReference>
<accession>A0A386H6L5</accession>
<keyword evidence="4" id="KW-1185">Reference proteome</keyword>
<dbReference type="OrthoDB" id="517663at2"/>
<dbReference type="SMART" id="SM01324">
    <property type="entry name" value="YARHG"/>
    <property type="match status" value="1"/>
</dbReference>
<feature type="compositionally biased region" description="Acidic residues" evidence="1">
    <location>
        <begin position="63"/>
        <end position="74"/>
    </location>
</feature>
<dbReference type="InterPro" id="IPR038434">
    <property type="entry name" value="YARHG_sf"/>
</dbReference>